<evidence type="ECO:0000313" key="4">
    <source>
        <dbReference type="EMBL" id="CZT00338.1"/>
    </source>
</evidence>
<dbReference type="EMBL" id="FJUW01000019">
    <property type="protein sequence ID" value="CZT00338.1"/>
    <property type="molecule type" value="Genomic_DNA"/>
</dbReference>
<evidence type="ECO:0000259" key="2">
    <source>
        <dbReference type="Pfam" id="PF25000"/>
    </source>
</evidence>
<feature type="domain" description="DUF7779" evidence="2">
    <location>
        <begin position="918"/>
        <end position="1005"/>
    </location>
</feature>
<dbReference type="Proteomes" id="UP000178129">
    <property type="component" value="Unassembled WGS sequence"/>
</dbReference>
<feature type="domain" description="Oxidoreductase acuF-like C2H2 type zinc-finger" evidence="3">
    <location>
        <begin position="350"/>
        <end position="379"/>
    </location>
</feature>
<evidence type="ECO:0000256" key="1">
    <source>
        <dbReference type="SAM" id="MobiDB-lite"/>
    </source>
</evidence>
<keyword evidence="5" id="KW-1185">Reference proteome</keyword>
<dbReference type="InterPro" id="IPR056681">
    <property type="entry name" value="DUF7779"/>
</dbReference>
<dbReference type="Pfam" id="PF13424">
    <property type="entry name" value="TPR_12"/>
    <property type="match status" value="1"/>
</dbReference>
<name>A0A1E1KQQ9_9HELO</name>
<dbReference type="Pfam" id="PF25000">
    <property type="entry name" value="DUF7779"/>
    <property type="match status" value="1"/>
</dbReference>
<dbReference type="InterPro" id="IPR027417">
    <property type="entry name" value="P-loop_NTPase"/>
</dbReference>
<dbReference type="InParanoid" id="A0A1E1KQQ9"/>
<dbReference type="Gene3D" id="1.25.40.10">
    <property type="entry name" value="Tetratricopeptide repeat domain"/>
    <property type="match status" value="2"/>
</dbReference>
<comment type="caution">
    <text evidence="4">The sequence shown here is derived from an EMBL/GenBank/DDBJ whole genome shotgun (WGS) entry which is preliminary data.</text>
</comment>
<dbReference type="InterPro" id="IPR058925">
    <property type="entry name" value="zf-C2H2_AcuF"/>
</dbReference>
<dbReference type="Pfam" id="PF26082">
    <property type="entry name" value="zf-C2H2_AcuF"/>
    <property type="match status" value="1"/>
</dbReference>
<evidence type="ECO:0008006" key="6">
    <source>
        <dbReference type="Google" id="ProtNLM"/>
    </source>
</evidence>
<feature type="region of interest" description="Disordered" evidence="1">
    <location>
        <begin position="114"/>
        <end position="145"/>
    </location>
</feature>
<dbReference type="InterPro" id="IPR011990">
    <property type="entry name" value="TPR-like_helical_dom_sf"/>
</dbReference>
<sequence>MDSVELHNRAQECLFDFETLVLVEPATENCRNSDDLNCEEQKARFSIWSANIGIFADGHASLDYRLRNSLEAKELMLDLLGSLKNYLRRAAETIRHMKDNELSFSHTHIEDGLSSVGSRQTTSASSVFPSSYQGSETDDSLSIPVDQDRTPFEQRVHGIEQTIDRLYRLSVAIRRPSIISQNAKAVNIVIRDEDGTDVSQQFTDFALNWITHHFREAPLTLRERLAKSVTLRRKRFLYRQSHQLKLGAKATLTPSPQLKRPDSLGLDAESTIVARTVVDGHVHKNQNRRNNLPKAVLPSQTSASRVSDKFRTDDVFETTPCKTPTVFSGAFIQQGAVSIPDPPKAVVGSKEFECPYCCMMLPMKEALRSNWTRHVLNDLEPYVCVFQDCSDPNRLFRGRATWLSHMQETHTKQWTCRAASHRLVVFDTEIGFENHMRFDHAKGFKESQLPWYKKRSQGSAANLFTECPLCGYGPPVERINTLINSDESGNKQKQDQSRIVSEDFVEHLAGHLHMISIKALPWRENVEEELSEKAASKKASEGHESNDDRASQLATDLNILLVFDDDPQAVQDVEWQHIDPAAADHGVIWKSCNTYEMYTNEWGFIQNSQYYGHDRDPILQKLLKRLYLSSSSVTGKHTDLVLPIYMMPPIPLNKHFYGREYVLKAIATELVPEAHAKPANGKAVTYPLTFTVSAPGGMGKTQVAIQFALAHQKSFEVILWVNADSVNEMAQGFQRIAGLLGLIPKDSMDGNDLIHTREVVKRWLVNPPSLTEGGKFRRHISWLIIYDGVQDPDILNDFWPYDGPGSVLITSRNPFSWTKSLPLKQFTSDEAVAFLLKLTNRELSEVDRESVTKVGSRLGGLPLALTQMASIIVTKQLSFRQFLDSYNKRDSQRELLQFQTHRIYSKSPSHEHTVASVWAFENLKYGRKLLNVLSMLDPDSIPERLLTSSFGSIDLPGYPATITDYENARGELLACSLVTANKQENKLFIHRLVQDVARAEMTLTELRKTFVACVKLVASVWPFEDFTWRHGIARWPVCEEVFPHISRLKDIFSAIRPSAPTSDDYHFARILTDTGWYLHERGRLIDTNLYNNMAQSICESLKCQLYEPSDLSSSLGVTHSELDFMLAELYHNRGIIACGASDATEGLRNLKIFHDMMEKEFEKDTPRTDMRLGLAFNQLGFAYMLKEDWPQGEIHFLRSIELLEMLDDYEPTLISLPIVNLGYSYWLQGRLDEAATVLRKGVGDREQKFGIHDRISFIWSRFSVWRFYHALGNVTYDQGLTEESFGYHHKALLHFKATLGNNHHLTASVFVKVAEHNIRASQYDTAIALLDHALKSYSISNNYLSERARVSFKVSNALTRLRKFDEADIELRKCFQVYSDQVAKRTFLTGKPRIVKTRKEDLTDKDFDDLVAFWFK</sequence>
<dbReference type="STRING" id="914237.A0A1E1KQQ9"/>
<dbReference type="SUPFAM" id="SSF48452">
    <property type="entry name" value="TPR-like"/>
    <property type="match status" value="1"/>
</dbReference>
<gene>
    <name evidence="4" type="ORF">RCO7_08314</name>
</gene>
<dbReference type="PANTHER" id="PTHR35391">
    <property type="entry name" value="C2H2-TYPE DOMAIN-CONTAINING PROTEIN-RELATED"/>
    <property type="match status" value="1"/>
</dbReference>
<dbReference type="Gene3D" id="3.40.50.300">
    <property type="entry name" value="P-loop containing nucleotide triphosphate hydrolases"/>
    <property type="match status" value="1"/>
</dbReference>
<evidence type="ECO:0000259" key="3">
    <source>
        <dbReference type="Pfam" id="PF26082"/>
    </source>
</evidence>
<organism evidence="4 5">
    <name type="scientific">Rhynchosporium graminicola</name>
    <dbReference type="NCBI Taxonomy" id="2792576"/>
    <lineage>
        <taxon>Eukaryota</taxon>
        <taxon>Fungi</taxon>
        <taxon>Dikarya</taxon>
        <taxon>Ascomycota</taxon>
        <taxon>Pezizomycotina</taxon>
        <taxon>Leotiomycetes</taxon>
        <taxon>Helotiales</taxon>
        <taxon>Ploettnerulaceae</taxon>
        <taxon>Rhynchosporium</taxon>
    </lineage>
</organism>
<dbReference type="PANTHER" id="PTHR35391:SF7">
    <property type="entry name" value="C2H2-TYPE DOMAIN-CONTAINING PROTEIN"/>
    <property type="match status" value="1"/>
</dbReference>
<reference evidence="5" key="1">
    <citation type="submission" date="2016-03" db="EMBL/GenBank/DDBJ databases">
        <authorList>
            <person name="Ploux O."/>
        </authorList>
    </citation>
    <scope>NUCLEOTIDE SEQUENCE [LARGE SCALE GENOMIC DNA]</scope>
    <source>
        <strain evidence="5">UK7</strain>
    </source>
</reference>
<feature type="compositionally biased region" description="Polar residues" evidence="1">
    <location>
        <begin position="115"/>
        <end position="135"/>
    </location>
</feature>
<accession>A0A1E1KQQ9</accession>
<proteinExistence type="predicted"/>
<protein>
    <recommendedName>
        <fullName evidence="6">NB-ARC domain-containing protein</fullName>
    </recommendedName>
</protein>
<dbReference type="SUPFAM" id="SSF52540">
    <property type="entry name" value="P-loop containing nucleoside triphosphate hydrolases"/>
    <property type="match status" value="1"/>
</dbReference>
<evidence type="ECO:0000313" key="5">
    <source>
        <dbReference type="Proteomes" id="UP000178129"/>
    </source>
</evidence>